<evidence type="ECO:0000313" key="4">
    <source>
        <dbReference type="EMBL" id="SUA48902.1"/>
    </source>
</evidence>
<dbReference type="OrthoDB" id="1034332at2"/>
<proteinExistence type="predicted"/>
<feature type="transmembrane region" description="Helical" evidence="1">
    <location>
        <begin position="54"/>
        <end position="76"/>
    </location>
</feature>
<dbReference type="RefSeq" id="WP_085363533.1">
    <property type="nucleotide sequence ID" value="NZ_LT906434.1"/>
</dbReference>
<dbReference type="EMBL" id="MTBM01000006">
    <property type="protein sequence ID" value="OSI10263.1"/>
    <property type="molecule type" value="Genomic_DNA"/>
</dbReference>
<protein>
    <submittedName>
        <fullName evidence="2">CDP-alcohol phosphatidyltransferase</fullName>
    </submittedName>
    <submittedName>
        <fullName evidence="4">Inner membrane protein ynbA</fullName>
    </submittedName>
</protein>
<dbReference type="Proteomes" id="UP000254055">
    <property type="component" value="Unassembled WGS sequence"/>
</dbReference>
<dbReference type="Proteomes" id="UP000193466">
    <property type="component" value="Unassembled WGS sequence"/>
</dbReference>
<feature type="transmembrane region" description="Helical" evidence="1">
    <location>
        <begin position="172"/>
        <end position="189"/>
    </location>
</feature>
<evidence type="ECO:0000313" key="6">
    <source>
        <dbReference type="Proteomes" id="UP000215033"/>
    </source>
</evidence>
<evidence type="ECO:0000313" key="2">
    <source>
        <dbReference type="EMBL" id="OSI10263.1"/>
    </source>
</evidence>
<reference evidence="4 7" key="3">
    <citation type="submission" date="2018-06" db="EMBL/GenBank/DDBJ databases">
        <authorList>
            <consortium name="Pathogen Informatics"/>
            <person name="Doyle S."/>
        </authorList>
    </citation>
    <scope>NUCLEOTIDE SEQUENCE [LARGE SCALE GENOMIC DNA]</scope>
    <source>
        <strain evidence="4 7">NCTC12229</strain>
    </source>
</reference>
<dbReference type="GO" id="GO:0016780">
    <property type="term" value="F:phosphotransferase activity, for other substituted phosphate groups"/>
    <property type="evidence" value="ECO:0007669"/>
    <property type="project" value="InterPro"/>
</dbReference>
<dbReference type="Proteomes" id="UP000215033">
    <property type="component" value="Chromosome 1"/>
</dbReference>
<keyword evidence="1" id="KW-0812">Transmembrane</keyword>
<dbReference type="STRING" id="326523.BWD10_06085"/>
<dbReference type="GO" id="GO:0008654">
    <property type="term" value="P:phospholipid biosynthetic process"/>
    <property type="evidence" value="ECO:0007669"/>
    <property type="project" value="InterPro"/>
</dbReference>
<accession>A0A1X3CRU2</accession>
<dbReference type="InterPro" id="IPR043130">
    <property type="entry name" value="CDP-OH_PTrfase_TM_dom"/>
</dbReference>
<feature type="transmembrane region" description="Helical" evidence="1">
    <location>
        <begin position="21"/>
        <end position="48"/>
    </location>
</feature>
<dbReference type="KEGG" id="nzo:SAMEA4504057_2278"/>
<keyword evidence="1" id="KW-0472">Membrane</keyword>
<evidence type="ECO:0000256" key="1">
    <source>
        <dbReference type="SAM" id="Phobius"/>
    </source>
</evidence>
<gene>
    <name evidence="4" type="primary">ynbA</name>
    <name evidence="2" type="ORF">BWD10_06085</name>
    <name evidence="4" type="ORF">NCTC12229_02326</name>
    <name evidence="3" type="ORF">SAMEA4504057_02278</name>
</gene>
<dbReference type="Gene3D" id="1.20.120.1760">
    <property type="match status" value="1"/>
</dbReference>
<evidence type="ECO:0000313" key="7">
    <source>
        <dbReference type="Proteomes" id="UP000254055"/>
    </source>
</evidence>
<name>A0A1X3CRU2_9NEIS</name>
<reference evidence="3 6" key="2">
    <citation type="submission" date="2017-06" db="EMBL/GenBank/DDBJ databases">
        <authorList>
            <consortium name="Pathogen Informatics"/>
        </authorList>
    </citation>
    <scope>NUCLEOTIDE SEQUENCE [LARGE SCALE GENOMIC DNA]</scope>
    <source>
        <strain evidence="3 6">NCTC12230</strain>
    </source>
</reference>
<evidence type="ECO:0000313" key="5">
    <source>
        <dbReference type="Proteomes" id="UP000193466"/>
    </source>
</evidence>
<feature type="transmembrane region" description="Helical" evidence="1">
    <location>
        <begin position="102"/>
        <end position="125"/>
    </location>
</feature>
<dbReference type="EMBL" id="UGRS01000003">
    <property type="protein sequence ID" value="SUA48902.1"/>
    <property type="molecule type" value="Genomic_DNA"/>
</dbReference>
<keyword evidence="5" id="KW-1185">Reference proteome</keyword>
<dbReference type="Pfam" id="PF01066">
    <property type="entry name" value="CDP-OH_P_transf"/>
    <property type="match status" value="1"/>
</dbReference>
<evidence type="ECO:0000313" key="3">
    <source>
        <dbReference type="EMBL" id="SNU80736.1"/>
    </source>
</evidence>
<sequence length="200" mass="22174">MSIYALKPKFQNLLRPLVRRLYARGVTANQVTLFACAVSIALGVWLSIFADTPAWFWLLPVWLFVRMALNAVDGMLAREFGQQSKLGGYLNEVTDVAADAALYLPFAFIAPFGGVQIGLFIWLAAMNELCGVLGQVHGNGRRYDGPVGKSDRAFVFGALGLWYALSDGLPQWLEWGMWLLAALLVYTCVRRIRNGLQEAV</sequence>
<keyword evidence="1" id="KW-1133">Transmembrane helix</keyword>
<organism evidence="4 7">
    <name type="scientific">Neisseria zoodegmatis</name>
    <dbReference type="NCBI Taxonomy" id="326523"/>
    <lineage>
        <taxon>Bacteria</taxon>
        <taxon>Pseudomonadati</taxon>
        <taxon>Pseudomonadota</taxon>
        <taxon>Betaproteobacteria</taxon>
        <taxon>Neisseriales</taxon>
        <taxon>Neisseriaceae</taxon>
        <taxon>Neisseria</taxon>
    </lineage>
</organism>
<dbReference type="GO" id="GO:0016020">
    <property type="term" value="C:membrane"/>
    <property type="evidence" value="ECO:0007669"/>
    <property type="project" value="InterPro"/>
</dbReference>
<dbReference type="InterPro" id="IPR000462">
    <property type="entry name" value="CDP-OH_P_trans"/>
</dbReference>
<dbReference type="EMBL" id="LT906434">
    <property type="protein sequence ID" value="SNU80736.1"/>
    <property type="molecule type" value="Genomic_DNA"/>
</dbReference>
<reference evidence="2 5" key="1">
    <citation type="submission" date="2017-01" db="EMBL/GenBank/DDBJ databases">
        <authorList>
            <person name="Wolfgang W.J."/>
            <person name="Cole J."/>
            <person name="Wroblewski D."/>
            <person name="Mcginnis J."/>
            <person name="Musser K.A."/>
        </authorList>
    </citation>
    <scope>NUCLEOTIDE SEQUENCE [LARGE SCALE GENOMIC DNA]</scope>
    <source>
        <strain evidence="2 5">DSM 21643</strain>
    </source>
</reference>
<dbReference type="AlphaFoldDB" id="A0A1X3CRU2"/>